<keyword evidence="5" id="KW-1133">Transmembrane helix</keyword>
<dbReference type="Gene3D" id="3.40.720.10">
    <property type="entry name" value="Alkaline Phosphatase, subunit A"/>
    <property type="match status" value="1"/>
</dbReference>
<evidence type="ECO:0000256" key="3">
    <source>
        <dbReference type="PIRSR" id="PIRSR601952-2"/>
    </source>
</evidence>
<accession>A0A336LPP2</accession>
<sequence length="589" mass="66733">MHFFKKYWIVLFYFVFNIVARYGNAVQFDNVVYDKNHWVMDNVFEIKKRLSNLGLSLEENLPKAKNVIFFIGDGMGLNTLTAARILKGQRNQQSGEYEKLIWDEFPSLAHVKTFTSNTMIGESAACATAMFTGVKTNSEVIGFDARTKFNNCSSHKQSSKLMTLFDWAQEAGLKTGFVTTTRVSHATPAALYAHVSNRYWEDDSKVPVQYRKHCKDITRQLVEGTPGRNINVIMGGGRRSWLPLMPPEYGTKENQTNPKKGGRRLDARNLVYDWLKDKQHKGLKAKYVTNRSEMFGIGNEVDYLLGLFSYTHLAFHADRSRDMETREQPSLLEMTRAALKVLNYNSTGFVLVVESGRIDHAHHHNNAYRALDETLALEETVRDVIDSNLIDLRETLIIVTADHAEGMLYSGYNTPIGSNILGVDPSKSDADGQYYPLLTYAAGTGNYAYERNKHPKDTIQPSTIPKSWGNHGGEDVPLFAAGPLSSTLFTGTIDQTYIPQAIAYAMCISIHLERCNRQNNNENIEIYESEVKSNQWIDNFSSLLSVNINDTDFYIENRTNSDSKSTSLSYRNSYSLFVVLYLILNLSLF</sequence>
<dbReference type="PRINTS" id="PR00113">
    <property type="entry name" value="ALKPHPHTASE"/>
</dbReference>
<evidence type="ECO:0000256" key="1">
    <source>
        <dbReference type="ARBA" id="ARBA00012647"/>
    </source>
</evidence>
<dbReference type="OMA" id="HEADRND"/>
<organism evidence="6">
    <name type="scientific">Culicoides sonorensis</name>
    <name type="common">Biting midge</name>
    <dbReference type="NCBI Taxonomy" id="179676"/>
    <lineage>
        <taxon>Eukaryota</taxon>
        <taxon>Metazoa</taxon>
        <taxon>Ecdysozoa</taxon>
        <taxon>Arthropoda</taxon>
        <taxon>Hexapoda</taxon>
        <taxon>Insecta</taxon>
        <taxon>Pterygota</taxon>
        <taxon>Neoptera</taxon>
        <taxon>Endopterygota</taxon>
        <taxon>Diptera</taxon>
        <taxon>Nematocera</taxon>
        <taxon>Chironomoidea</taxon>
        <taxon>Ceratopogonidae</taxon>
        <taxon>Ceratopogoninae</taxon>
        <taxon>Culicoides</taxon>
        <taxon>Monoculicoides</taxon>
    </lineage>
</organism>
<evidence type="ECO:0000256" key="4">
    <source>
        <dbReference type="RuleBase" id="RU003946"/>
    </source>
</evidence>
<dbReference type="EC" id="3.1.3.1" evidence="1"/>
<dbReference type="VEuPathDB" id="VectorBase:CSON015588"/>
<comment type="cofactor">
    <cofactor evidence="3">
        <name>Zn(2+)</name>
        <dbReference type="ChEBI" id="CHEBI:29105"/>
    </cofactor>
    <text evidence="3">Binds 2 Zn(2+) ions.</text>
</comment>
<protein>
    <recommendedName>
        <fullName evidence="1">alkaline phosphatase</fullName>
        <ecNumber evidence="1">3.1.3.1</ecNumber>
    </recommendedName>
</protein>
<comment type="cofactor">
    <cofactor evidence="3">
        <name>Mg(2+)</name>
        <dbReference type="ChEBI" id="CHEBI:18420"/>
    </cofactor>
    <text evidence="3">Binds 1 Mg(2+) ion.</text>
</comment>
<keyword evidence="5" id="KW-0472">Membrane</keyword>
<gene>
    <name evidence="6" type="primary">CSON015588</name>
</gene>
<keyword evidence="3" id="KW-0862">Zinc</keyword>
<feature type="binding site" evidence="3">
    <location>
        <position position="73"/>
    </location>
    <ligand>
        <name>Zn(2+)</name>
        <dbReference type="ChEBI" id="CHEBI:29105"/>
        <label>2</label>
    </ligand>
</feature>
<feature type="binding site" evidence="3">
    <location>
        <position position="402"/>
    </location>
    <ligand>
        <name>Zn(2+)</name>
        <dbReference type="ChEBI" id="CHEBI:29105"/>
        <label>2</label>
    </ligand>
</feature>
<name>A0A336LPP2_CULSO</name>
<feature type="binding site" evidence="3">
    <location>
        <position position="471"/>
    </location>
    <ligand>
        <name>Zn(2+)</name>
        <dbReference type="ChEBI" id="CHEBI:29105"/>
        <label>2</label>
    </ligand>
</feature>
<reference evidence="6" key="1">
    <citation type="submission" date="2018-07" db="EMBL/GenBank/DDBJ databases">
        <authorList>
            <person name="Quirk P.G."/>
            <person name="Krulwich T.A."/>
        </authorList>
    </citation>
    <scope>NUCLEOTIDE SEQUENCE</scope>
</reference>
<keyword evidence="3" id="KW-0479">Metal-binding</keyword>
<dbReference type="EMBL" id="UFQT01000099">
    <property type="protein sequence ID" value="SSX19880.1"/>
    <property type="molecule type" value="Genomic_DNA"/>
</dbReference>
<dbReference type="SUPFAM" id="SSF53649">
    <property type="entry name" value="Alkaline phosphatase-like"/>
    <property type="match status" value="1"/>
</dbReference>
<dbReference type="InterPro" id="IPR001952">
    <property type="entry name" value="Alkaline_phosphatase"/>
</dbReference>
<feature type="transmembrane region" description="Helical" evidence="5">
    <location>
        <begin position="7"/>
        <end position="23"/>
    </location>
</feature>
<dbReference type="PANTHER" id="PTHR11596">
    <property type="entry name" value="ALKALINE PHOSPHATASE"/>
    <property type="match status" value="1"/>
</dbReference>
<dbReference type="PANTHER" id="PTHR11596:SF91">
    <property type="entry name" value="ALKALINE PHOSPHATASE-RELATED"/>
    <property type="match status" value="1"/>
</dbReference>
<keyword evidence="3" id="KW-0460">Magnesium</keyword>
<proteinExistence type="inferred from homology"/>
<dbReference type="GO" id="GO:0046872">
    <property type="term" value="F:metal ion binding"/>
    <property type="evidence" value="ECO:0007669"/>
    <property type="project" value="UniProtKB-KW"/>
</dbReference>
<feature type="active site" description="Phosphoserine intermediate" evidence="2">
    <location>
        <position position="123"/>
    </location>
</feature>
<dbReference type="InterPro" id="IPR017850">
    <property type="entry name" value="Alkaline_phosphatase_core_sf"/>
</dbReference>
<dbReference type="AlphaFoldDB" id="A0A336LPP2"/>
<dbReference type="Pfam" id="PF00245">
    <property type="entry name" value="Alk_phosphatase"/>
    <property type="match status" value="1"/>
</dbReference>
<dbReference type="GO" id="GO:0004035">
    <property type="term" value="F:alkaline phosphatase activity"/>
    <property type="evidence" value="ECO:0007669"/>
    <property type="project" value="UniProtKB-EC"/>
</dbReference>
<feature type="binding site" evidence="3">
    <location>
        <position position="363"/>
    </location>
    <ligand>
        <name>Zn(2+)</name>
        <dbReference type="ChEBI" id="CHEBI:29105"/>
        <label>2</label>
    </ligand>
</feature>
<feature type="binding site" evidence="3">
    <location>
        <position position="354"/>
    </location>
    <ligand>
        <name>Mg(2+)</name>
        <dbReference type="ChEBI" id="CHEBI:18420"/>
    </ligand>
</feature>
<feature type="binding site" evidence="3">
    <location>
        <position position="403"/>
    </location>
    <ligand>
        <name>Zn(2+)</name>
        <dbReference type="ChEBI" id="CHEBI:29105"/>
        <label>2</label>
    </ligand>
</feature>
<feature type="binding site" evidence="3">
    <location>
        <position position="185"/>
    </location>
    <ligand>
        <name>Mg(2+)</name>
        <dbReference type="ChEBI" id="CHEBI:18420"/>
    </ligand>
</feature>
<evidence type="ECO:0000256" key="2">
    <source>
        <dbReference type="PIRSR" id="PIRSR601952-1"/>
    </source>
</evidence>
<dbReference type="SMART" id="SM00098">
    <property type="entry name" value="alkPPc"/>
    <property type="match status" value="1"/>
</dbReference>
<comment type="similarity">
    <text evidence="4">Belongs to the alkaline phosphatase family.</text>
</comment>
<keyword evidence="5" id="KW-0812">Transmembrane</keyword>
<feature type="binding site" evidence="3">
    <location>
        <position position="359"/>
    </location>
    <ligand>
        <name>Zn(2+)</name>
        <dbReference type="ChEBI" id="CHEBI:29105"/>
        <label>2</label>
    </ligand>
</feature>
<evidence type="ECO:0000313" key="6">
    <source>
        <dbReference type="EMBL" id="SSX19880.1"/>
    </source>
</evidence>
<feature type="binding site" evidence="3">
    <location>
        <position position="187"/>
    </location>
    <ligand>
        <name>Mg(2+)</name>
        <dbReference type="ChEBI" id="CHEBI:18420"/>
    </ligand>
</feature>
<dbReference type="CDD" id="cd16012">
    <property type="entry name" value="ALP"/>
    <property type="match status" value="1"/>
</dbReference>
<evidence type="ECO:0000256" key="5">
    <source>
        <dbReference type="SAM" id="Phobius"/>
    </source>
</evidence>